<sequence length="314" mass="35431">MKARPIYVAIRMKADMQALWEHTQQPDLHRQWDLRFSDIDYLPRRAGEESQRFLYRTRIGFGLSIAGTGETKATFEGDKGRRLSTLAFGSEQRLSLIRRGGGYWKYEACENGELLFATRFDYETRFGALGKWADILLFRPLFGYATAWSFDRLRLWLEKGISPAVSAEKAILHYSAVALLVLLWLYQGVVPKLLYPGYGELDLLRQTGWLNGWEEVALPLLGAAEAALAFLIGFMHRKRWVYKLQAGLLLALGMAAVTGIPELLRDPFNPLTLSLAMAGVGLAASRTAEGLPNAANCRRRPVKPNEKARRLRPT</sequence>
<proteinExistence type="predicted"/>
<organism evidence="3 4">
    <name type="scientific">Cohnella boryungensis</name>
    <dbReference type="NCBI Taxonomy" id="768479"/>
    <lineage>
        <taxon>Bacteria</taxon>
        <taxon>Bacillati</taxon>
        <taxon>Bacillota</taxon>
        <taxon>Bacilli</taxon>
        <taxon>Bacillales</taxon>
        <taxon>Paenibacillaceae</taxon>
        <taxon>Cohnella</taxon>
    </lineage>
</organism>
<keyword evidence="2" id="KW-0472">Membrane</keyword>
<dbReference type="Proteomes" id="UP001595755">
    <property type="component" value="Unassembled WGS sequence"/>
</dbReference>
<evidence type="ECO:0000256" key="1">
    <source>
        <dbReference type="SAM" id="MobiDB-lite"/>
    </source>
</evidence>
<dbReference type="InterPro" id="IPR025695">
    <property type="entry name" value="DoxX-like"/>
</dbReference>
<keyword evidence="4" id="KW-1185">Reference proteome</keyword>
<reference evidence="4" key="1">
    <citation type="journal article" date="2019" name="Int. J. Syst. Evol. Microbiol.">
        <title>The Global Catalogue of Microorganisms (GCM) 10K type strain sequencing project: providing services to taxonomists for standard genome sequencing and annotation.</title>
        <authorList>
            <consortium name="The Broad Institute Genomics Platform"/>
            <consortium name="The Broad Institute Genome Sequencing Center for Infectious Disease"/>
            <person name="Wu L."/>
            <person name="Ma J."/>
        </authorList>
    </citation>
    <scope>NUCLEOTIDE SEQUENCE [LARGE SCALE GENOMIC DNA]</scope>
    <source>
        <strain evidence="4">CGMCC 4.1641</strain>
    </source>
</reference>
<dbReference type="Pfam" id="PF13781">
    <property type="entry name" value="DoxX_3"/>
    <property type="match status" value="1"/>
</dbReference>
<feature type="transmembrane region" description="Helical" evidence="2">
    <location>
        <begin position="171"/>
        <end position="189"/>
    </location>
</feature>
<keyword evidence="2" id="KW-0812">Transmembrane</keyword>
<name>A0ABV8SGG5_9BACL</name>
<feature type="transmembrane region" description="Helical" evidence="2">
    <location>
        <begin position="216"/>
        <end position="234"/>
    </location>
</feature>
<comment type="caution">
    <text evidence="3">The sequence shown here is derived from an EMBL/GenBank/DDBJ whole genome shotgun (WGS) entry which is preliminary data.</text>
</comment>
<accession>A0ABV8SGG5</accession>
<evidence type="ECO:0000313" key="3">
    <source>
        <dbReference type="EMBL" id="MFC4305937.1"/>
    </source>
</evidence>
<evidence type="ECO:0000256" key="2">
    <source>
        <dbReference type="SAM" id="Phobius"/>
    </source>
</evidence>
<evidence type="ECO:0000313" key="4">
    <source>
        <dbReference type="Proteomes" id="UP001595755"/>
    </source>
</evidence>
<gene>
    <name evidence="3" type="ORF">ACFO1S_21115</name>
</gene>
<protein>
    <submittedName>
        <fullName evidence="3">DoxX-like family protein</fullName>
    </submittedName>
</protein>
<feature type="region of interest" description="Disordered" evidence="1">
    <location>
        <begin position="293"/>
        <end position="314"/>
    </location>
</feature>
<dbReference type="RefSeq" id="WP_204601491.1">
    <property type="nucleotide sequence ID" value="NZ_JBHSED010000040.1"/>
</dbReference>
<keyword evidence="2" id="KW-1133">Transmembrane helix</keyword>
<dbReference type="EMBL" id="JBHSED010000040">
    <property type="protein sequence ID" value="MFC4305937.1"/>
    <property type="molecule type" value="Genomic_DNA"/>
</dbReference>